<dbReference type="InterPro" id="IPR050194">
    <property type="entry name" value="Glycosyltransferase_grp1"/>
</dbReference>
<dbReference type="EC" id="2.4.-.-" evidence="5"/>
<dbReference type="PANTHER" id="PTHR45947">
    <property type="entry name" value="SULFOQUINOVOSYL TRANSFERASE SQD2"/>
    <property type="match status" value="1"/>
</dbReference>
<keyword evidence="6" id="KW-1185">Reference proteome</keyword>
<dbReference type="EMBL" id="CP115668">
    <property type="protein sequence ID" value="WCC79237.1"/>
    <property type="molecule type" value="Genomic_DNA"/>
</dbReference>
<dbReference type="Pfam" id="PF13439">
    <property type="entry name" value="Glyco_transf_4"/>
    <property type="match status" value="1"/>
</dbReference>
<dbReference type="Pfam" id="PF00534">
    <property type="entry name" value="Glycos_transf_1"/>
    <property type="match status" value="1"/>
</dbReference>
<reference evidence="5 6" key="1">
    <citation type="submission" date="2023-06" db="EMBL/GenBank/DDBJ databases">
        <title>The Gram-positive Non-spore-bearing Anaerobic Bacilli of Human Feces.</title>
        <authorList>
            <person name="Eggerth A.H."/>
        </authorList>
    </citation>
    <scope>NUCLEOTIDE SEQUENCE [LARGE SCALE GENOMIC DNA]</scope>
    <source>
        <strain evidence="5 6">CBA3108</strain>
    </source>
</reference>
<dbReference type="InterPro" id="IPR028098">
    <property type="entry name" value="Glyco_trans_4-like_N"/>
</dbReference>
<proteinExistence type="predicted"/>
<evidence type="ECO:0000313" key="5">
    <source>
        <dbReference type="EMBL" id="WCC79237.1"/>
    </source>
</evidence>
<dbReference type="RefSeq" id="WP_271417439.1">
    <property type="nucleotide sequence ID" value="NZ_CP115668.1"/>
</dbReference>
<protein>
    <submittedName>
        <fullName evidence="5">Glycosyltransferase</fullName>
        <ecNumber evidence="5">2.4.-.-</ecNumber>
    </submittedName>
</protein>
<organism evidence="5 6">
    <name type="scientific">Cutibacterium equinum</name>
    <dbReference type="NCBI Taxonomy" id="3016342"/>
    <lineage>
        <taxon>Bacteria</taxon>
        <taxon>Bacillati</taxon>
        <taxon>Actinomycetota</taxon>
        <taxon>Actinomycetes</taxon>
        <taxon>Propionibacteriales</taxon>
        <taxon>Propionibacteriaceae</taxon>
        <taxon>Cutibacterium</taxon>
    </lineage>
</organism>
<feature type="domain" description="Glycosyltransferase subfamily 4-like N-terminal" evidence="4">
    <location>
        <begin position="14"/>
        <end position="187"/>
    </location>
</feature>
<evidence type="ECO:0000313" key="6">
    <source>
        <dbReference type="Proteomes" id="UP001212097"/>
    </source>
</evidence>
<dbReference type="Gene3D" id="3.40.50.2000">
    <property type="entry name" value="Glycogen Phosphorylase B"/>
    <property type="match status" value="2"/>
</dbReference>
<accession>A0ABY7QVY8</accession>
<evidence type="ECO:0000256" key="2">
    <source>
        <dbReference type="ARBA" id="ARBA00022679"/>
    </source>
</evidence>
<dbReference type="SUPFAM" id="SSF53756">
    <property type="entry name" value="UDP-Glycosyltransferase/glycogen phosphorylase"/>
    <property type="match status" value="1"/>
</dbReference>
<keyword evidence="2 5" id="KW-0808">Transferase</keyword>
<evidence type="ECO:0000259" key="3">
    <source>
        <dbReference type="Pfam" id="PF00534"/>
    </source>
</evidence>
<gene>
    <name evidence="5" type="ORF">O6R08_06720</name>
</gene>
<keyword evidence="1 5" id="KW-0328">Glycosyltransferase</keyword>
<evidence type="ECO:0000256" key="1">
    <source>
        <dbReference type="ARBA" id="ARBA00022676"/>
    </source>
</evidence>
<dbReference type="GO" id="GO:0016757">
    <property type="term" value="F:glycosyltransferase activity"/>
    <property type="evidence" value="ECO:0007669"/>
    <property type="project" value="UniProtKB-KW"/>
</dbReference>
<dbReference type="PANTHER" id="PTHR45947:SF3">
    <property type="entry name" value="SULFOQUINOVOSYL TRANSFERASE SQD2"/>
    <property type="match status" value="1"/>
</dbReference>
<dbReference type="Proteomes" id="UP001212097">
    <property type="component" value="Chromosome"/>
</dbReference>
<dbReference type="InterPro" id="IPR001296">
    <property type="entry name" value="Glyco_trans_1"/>
</dbReference>
<sequence>MRILLVVDTLRPGNGTTASTLRFSHALRALGHEVRLLSVGSTSMPDTREIPVVSVPALNLPIITHLADLQNVDLARPEVAIVASAVAGADIVHIVMASPLGVCAKHAAQHAGVPVTAGFHVQPENITYNLHLANARHLADHMYRMLWRGFYHDVAHIHAPSQFIADQLRSHGYQQHLHVISNGAPPEFCPGPPRQTWTLDSPGPATVMTVGRLSPEKRIEVLVDAIARSRHRDRIRLVVAGRGPQREWLQKRAERAGVDACFVHHDRPDDLIAELRAADLYVHPADVEIESLAALEASLVGLPCLIVDSPLSATSQFCRVPDHGLCPPRDPVQMAAEIDWWLEHPQQREIAGQAQATCGQEYGLARSARLLAEMFDDAVSEPMG</sequence>
<name>A0ABY7QVY8_9ACTN</name>
<evidence type="ECO:0000259" key="4">
    <source>
        <dbReference type="Pfam" id="PF13439"/>
    </source>
</evidence>
<feature type="domain" description="Glycosyl transferase family 1" evidence="3">
    <location>
        <begin position="203"/>
        <end position="354"/>
    </location>
</feature>